<protein>
    <submittedName>
        <fullName evidence="2">Putative addiction module antidote protein</fullName>
    </submittedName>
</protein>
<dbReference type="Pfam" id="PF21716">
    <property type="entry name" value="dnstrm_HI1420"/>
    <property type="match status" value="1"/>
</dbReference>
<dbReference type="CDD" id="cd00093">
    <property type="entry name" value="HTH_XRE"/>
    <property type="match status" value="1"/>
</dbReference>
<dbReference type="SUPFAM" id="SSF47413">
    <property type="entry name" value="lambda repressor-like DNA-binding domains"/>
    <property type="match status" value="1"/>
</dbReference>
<dbReference type="GO" id="GO:0003677">
    <property type="term" value="F:DNA binding"/>
    <property type="evidence" value="ECO:0007669"/>
    <property type="project" value="InterPro"/>
</dbReference>
<evidence type="ECO:0000259" key="1">
    <source>
        <dbReference type="PROSITE" id="PS50943"/>
    </source>
</evidence>
<dbReference type="Proteomes" id="UP000248330">
    <property type="component" value="Unassembled WGS sequence"/>
</dbReference>
<comment type="caution">
    <text evidence="2">The sequence shown here is derived from an EMBL/GenBank/DDBJ whole genome shotgun (WGS) entry which is preliminary data.</text>
</comment>
<dbReference type="NCBIfam" id="TIGR02684">
    <property type="entry name" value="dnstrm_HI1420"/>
    <property type="match status" value="1"/>
</dbReference>
<dbReference type="PROSITE" id="PS50943">
    <property type="entry name" value="HTH_CROC1"/>
    <property type="match status" value="1"/>
</dbReference>
<proteinExistence type="predicted"/>
<dbReference type="EMBL" id="QICN01000010">
    <property type="protein sequence ID" value="PXV65224.1"/>
    <property type="molecule type" value="Genomic_DNA"/>
</dbReference>
<dbReference type="OrthoDB" id="9798416at2"/>
<accession>A0A318EC89</accession>
<dbReference type="AlphaFoldDB" id="A0A318EC89"/>
<dbReference type="PANTHER" id="PTHR40275">
    <property type="entry name" value="SSL7038 PROTEIN"/>
    <property type="match status" value="1"/>
</dbReference>
<dbReference type="InterPro" id="IPR014057">
    <property type="entry name" value="HI1420"/>
</dbReference>
<dbReference type="InterPro" id="IPR001387">
    <property type="entry name" value="Cro/C1-type_HTH"/>
</dbReference>
<keyword evidence="3" id="KW-1185">Reference proteome</keyword>
<dbReference type="RefSeq" id="WP_110266267.1">
    <property type="nucleotide sequence ID" value="NZ_CAKZQT010000018.1"/>
</dbReference>
<name>A0A318EC89_9GAMM</name>
<dbReference type="InterPro" id="IPR010982">
    <property type="entry name" value="Lambda_DNA-bd_dom_sf"/>
</dbReference>
<reference evidence="2 3" key="1">
    <citation type="submission" date="2018-04" db="EMBL/GenBank/DDBJ databases">
        <title>Genomic Encyclopedia of Type Strains, Phase IV (KMG-IV): sequencing the most valuable type-strain genomes for metagenomic binning, comparative biology and taxonomic classification.</title>
        <authorList>
            <person name="Goeker M."/>
        </authorList>
    </citation>
    <scope>NUCLEOTIDE SEQUENCE [LARGE SCALE GENOMIC DNA]</scope>
    <source>
        <strain evidence="2 3">DSM 104150</strain>
    </source>
</reference>
<evidence type="ECO:0000313" key="3">
    <source>
        <dbReference type="Proteomes" id="UP000248330"/>
    </source>
</evidence>
<gene>
    <name evidence="2" type="ORF">C8D93_11042</name>
</gene>
<evidence type="ECO:0000313" key="2">
    <source>
        <dbReference type="EMBL" id="PXV65224.1"/>
    </source>
</evidence>
<sequence>MRKATLRTRAFDPANYLESDADIAAYLDAVLEENDPALLAAALGDIARAKGMSQLARDTGLSRESLYKGLSGERVPSAETLMKVIRGLGFKLTVSPS</sequence>
<organism evidence="2 3">
    <name type="scientific">Sinimarinibacterium flocculans</name>
    <dbReference type="NCBI Taxonomy" id="985250"/>
    <lineage>
        <taxon>Bacteria</taxon>
        <taxon>Pseudomonadati</taxon>
        <taxon>Pseudomonadota</taxon>
        <taxon>Gammaproteobacteria</taxon>
        <taxon>Nevskiales</taxon>
        <taxon>Nevskiaceae</taxon>
        <taxon>Sinimarinibacterium</taxon>
    </lineage>
</organism>
<dbReference type="PANTHER" id="PTHR40275:SF1">
    <property type="entry name" value="SSL7038 PROTEIN"/>
    <property type="match status" value="1"/>
</dbReference>
<feature type="domain" description="HTH cro/C1-type" evidence="1">
    <location>
        <begin position="52"/>
        <end position="95"/>
    </location>
</feature>